<dbReference type="RefSeq" id="WP_091398736.1">
    <property type="nucleotide sequence ID" value="NZ_FNQY01000013.1"/>
</dbReference>
<feature type="domain" description="Chorismate-utilising enzyme C-terminal" evidence="1">
    <location>
        <begin position="92"/>
        <end position="335"/>
    </location>
</feature>
<dbReference type="PANTHER" id="PTHR11236">
    <property type="entry name" value="AMINOBENZOATE/ANTHRANILATE SYNTHASE"/>
    <property type="match status" value="1"/>
</dbReference>
<evidence type="ECO:0000259" key="1">
    <source>
        <dbReference type="Pfam" id="PF00425"/>
    </source>
</evidence>
<dbReference type="AlphaFoldDB" id="A0A1H4A7F2"/>
<dbReference type="PANTHER" id="PTHR11236:SF50">
    <property type="entry name" value="AMINODEOXYCHORISMATE SYNTHASE COMPONENT 1"/>
    <property type="match status" value="1"/>
</dbReference>
<dbReference type="NCBIfam" id="NF005486">
    <property type="entry name" value="PRK07093.1"/>
    <property type="match status" value="1"/>
</dbReference>
<sequence>MITDAKDVFFNRINELYQRKTPFFFLTDYHGRQMEVSSLEELKAESGEGAPDRPRISFQSPGLHFPADTLDNHRTATPDRPLKWQKKPITYEAYKCSFDIVSEGLQKGNSYLVNLTCSTGVQTNYSLAELYELGQGKYKLLYGDQFVHFSPEPFIRIDQDQISSFPMKGTLEENELTTLNDLLLSEKEIAEQFTIVDLIRNDLHQVASNVKVESFRYIEKIKTNQKNLFTVSSHITGTLRPEYKDRPGDILKAMLPAGSITGAPKAATMQIIQAAETHNRNYYTGVWGYYNGEYIDSCVIIRYLENTEQGLIFKSGGGITSLSDPLLEYQEMQSKVYVPLP</sequence>
<protein>
    <submittedName>
        <fullName evidence="2">Aminodeoxychorismate synthase, subunit I</fullName>
    </submittedName>
</protein>
<organism evidence="2 3">
    <name type="scientific">Arachidicoccus rhizosphaerae</name>
    <dbReference type="NCBI Taxonomy" id="551991"/>
    <lineage>
        <taxon>Bacteria</taxon>
        <taxon>Pseudomonadati</taxon>
        <taxon>Bacteroidota</taxon>
        <taxon>Chitinophagia</taxon>
        <taxon>Chitinophagales</taxon>
        <taxon>Chitinophagaceae</taxon>
        <taxon>Arachidicoccus</taxon>
    </lineage>
</organism>
<dbReference type="SUPFAM" id="SSF56322">
    <property type="entry name" value="ADC synthase"/>
    <property type="match status" value="1"/>
</dbReference>
<keyword evidence="3" id="KW-1185">Reference proteome</keyword>
<accession>A0A1H4A7F2</accession>
<dbReference type="EMBL" id="FNQY01000013">
    <property type="protein sequence ID" value="SEA31857.1"/>
    <property type="molecule type" value="Genomic_DNA"/>
</dbReference>
<dbReference type="InterPro" id="IPR019999">
    <property type="entry name" value="Anth_synth_I-like"/>
</dbReference>
<evidence type="ECO:0000313" key="2">
    <source>
        <dbReference type="EMBL" id="SEA31857.1"/>
    </source>
</evidence>
<dbReference type="InterPro" id="IPR005801">
    <property type="entry name" value="ADC_synthase"/>
</dbReference>
<dbReference type="PRINTS" id="PR00095">
    <property type="entry name" value="ANTSNTHASEI"/>
</dbReference>
<dbReference type="InterPro" id="IPR015890">
    <property type="entry name" value="Chorismate_C"/>
</dbReference>
<dbReference type="GO" id="GO:0046820">
    <property type="term" value="F:4-amino-4-deoxychorismate synthase activity"/>
    <property type="evidence" value="ECO:0007669"/>
    <property type="project" value="TreeGrafter"/>
</dbReference>
<dbReference type="Proteomes" id="UP000199041">
    <property type="component" value="Unassembled WGS sequence"/>
</dbReference>
<reference evidence="2 3" key="1">
    <citation type="submission" date="2016-10" db="EMBL/GenBank/DDBJ databases">
        <authorList>
            <person name="de Groot N.N."/>
        </authorList>
    </citation>
    <scope>NUCLEOTIDE SEQUENCE [LARGE SCALE GENOMIC DNA]</scope>
    <source>
        <strain evidence="2 3">Vu-144</strain>
    </source>
</reference>
<dbReference type="STRING" id="551991.SAMN05192529_113103"/>
<evidence type="ECO:0000313" key="3">
    <source>
        <dbReference type="Proteomes" id="UP000199041"/>
    </source>
</evidence>
<name>A0A1H4A7F2_9BACT</name>
<dbReference type="GO" id="GO:0000162">
    <property type="term" value="P:L-tryptophan biosynthetic process"/>
    <property type="evidence" value="ECO:0007669"/>
    <property type="project" value="TreeGrafter"/>
</dbReference>
<gene>
    <name evidence="2" type="ORF">SAMN05192529_113103</name>
</gene>
<dbReference type="OrthoDB" id="9803598at2"/>
<proteinExistence type="predicted"/>
<dbReference type="Gene3D" id="3.60.120.10">
    <property type="entry name" value="Anthranilate synthase"/>
    <property type="match status" value="1"/>
</dbReference>
<dbReference type="Pfam" id="PF00425">
    <property type="entry name" value="Chorismate_bind"/>
    <property type="match status" value="1"/>
</dbReference>